<keyword evidence="1" id="KW-0175">Coiled coil</keyword>
<sequence>MAVLRHMAYGQIRQPLNKESDWSGICDTVFDQYTNDDDVFGLSAQQRQSTSSDNSANIFDYSISSGQSIHTTGTSPDPAWAEHVAMTAAAVEAMPHVPYTEQPQPKEGNTFWQKTLKALERNAVESEDKLRVLRTSKSHPDFLSLGGHPSPACVPCPVPDSSFSVPRSRPRESANGHAKKNSTSQLRSISRGRPQGVAKNNTINNASTATMRKRSVSPTKMSMTPSRYRAGFQEAWTNKIQTSPTKYALRMPTHALPDSPPSSAHLSQQDFAAFSSPTRDPSTALMHAYDSELSPLTTTFQQARIHTPDASPFFQPVSQATYFDHNVSTYQPQPALYHTTAQNVLPNSRIASFDFGFSAPPTQESWAATYDHSAMPNYHAVPAQDVFGGVEQVIDQTVFPAGLGISCDATYYPPVTANDYAVPAAAYQQLQPVQPTHRACYAPLPDGMPLTPHKQRMQSRSPSPPMTESRSRRASGVSGQRRGAKHRRAKSTTAIPRTSDKGGFVNFTPDDSNKILSGVAPSGSSKTKARREKEAADRRRRLSLAAVKAVVDAGGNLEGLAQAGLL</sequence>
<feature type="compositionally biased region" description="Polar residues" evidence="2">
    <location>
        <begin position="198"/>
        <end position="224"/>
    </location>
</feature>
<feature type="region of interest" description="Disordered" evidence="2">
    <location>
        <begin position="160"/>
        <end position="224"/>
    </location>
</feature>
<feature type="coiled-coil region" evidence="1">
    <location>
        <begin position="109"/>
        <end position="136"/>
    </location>
</feature>
<dbReference type="OrthoDB" id="2575228at2759"/>
<dbReference type="Proteomes" id="UP000503462">
    <property type="component" value="Chromosome 1"/>
</dbReference>
<keyword evidence="4" id="KW-1185">Reference proteome</keyword>
<reference evidence="3 4" key="1">
    <citation type="journal article" date="2016" name="Sci. Rep.">
        <title>Peltaster fructicola genome reveals evolution from an invasive phytopathogen to an ectophytic parasite.</title>
        <authorList>
            <person name="Xu C."/>
            <person name="Chen H."/>
            <person name="Gleason M.L."/>
            <person name="Xu J.R."/>
            <person name="Liu H."/>
            <person name="Zhang R."/>
            <person name="Sun G."/>
        </authorList>
    </citation>
    <scope>NUCLEOTIDE SEQUENCE [LARGE SCALE GENOMIC DNA]</scope>
    <source>
        <strain evidence="3 4">LNHT1506</strain>
    </source>
</reference>
<evidence type="ECO:0000256" key="1">
    <source>
        <dbReference type="SAM" id="Coils"/>
    </source>
</evidence>
<accession>A0A6H0XIS0</accession>
<dbReference type="AlphaFoldDB" id="A0A6H0XIS0"/>
<protein>
    <recommendedName>
        <fullName evidence="5">Developmental regulatory protein wetA</fullName>
    </recommendedName>
</protein>
<evidence type="ECO:0000313" key="4">
    <source>
        <dbReference type="Proteomes" id="UP000503462"/>
    </source>
</evidence>
<dbReference type="EMBL" id="CP051139">
    <property type="protein sequence ID" value="QIW94615.1"/>
    <property type="molecule type" value="Genomic_DNA"/>
</dbReference>
<evidence type="ECO:0008006" key="5">
    <source>
        <dbReference type="Google" id="ProtNLM"/>
    </source>
</evidence>
<evidence type="ECO:0000313" key="3">
    <source>
        <dbReference type="EMBL" id="QIW94615.1"/>
    </source>
</evidence>
<name>A0A6H0XIS0_9PEZI</name>
<gene>
    <name evidence="3" type="ORF">AMS68_000133</name>
</gene>
<proteinExistence type="predicted"/>
<organism evidence="3 4">
    <name type="scientific">Peltaster fructicola</name>
    <dbReference type="NCBI Taxonomy" id="286661"/>
    <lineage>
        <taxon>Eukaryota</taxon>
        <taxon>Fungi</taxon>
        <taxon>Dikarya</taxon>
        <taxon>Ascomycota</taxon>
        <taxon>Pezizomycotina</taxon>
        <taxon>Dothideomycetes</taxon>
        <taxon>Dothideomycetes incertae sedis</taxon>
        <taxon>Peltaster</taxon>
    </lineage>
</organism>
<evidence type="ECO:0000256" key="2">
    <source>
        <dbReference type="SAM" id="MobiDB-lite"/>
    </source>
</evidence>
<feature type="region of interest" description="Disordered" evidence="2">
    <location>
        <begin position="443"/>
        <end position="539"/>
    </location>
</feature>